<name>A0AAP0J6P7_9MAGN</name>
<dbReference type="Proteomes" id="UP001420932">
    <property type="component" value="Unassembled WGS sequence"/>
</dbReference>
<dbReference type="AlphaFoldDB" id="A0AAP0J6P7"/>
<gene>
    <name evidence="1" type="ORF">Syun_017316</name>
</gene>
<evidence type="ECO:0000313" key="2">
    <source>
        <dbReference type="Proteomes" id="UP001420932"/>
    </source>
</evidence>
<protein>
    <submittedName>
        <fullName evidence="1">Uncharacterized protein</fullName>
    </submittedName>
</protein>
<organism evidence="1 2">
    <name type="scientific">Stephania yunnanensis</name>
    <dbReference type="NCBI Taxonomy" id="152371"/>
    <lineage>
        <taxon>Eukaryota</taxon>
        <taxon>Viridiplantae</taxon>
        <taxon>Streptophyta</taxon>
        <taxon>Embryophyta</taxon>
        <taxon>Tracheophyta</taxon>
        <taxon>Spermatophyta</taxon>
        <taxon>Magnoliopsida</taxon>
        <taxon>Ranunculales</taxon>
        <taxon>Menispermaceae</taxon>
        <taxon>Menispermoideae</taxon>
        <taxon>Cissampelideae</taxon>
        <taxon>Stephania</taxon>
    </lineage>
</organism>
<comment type="caution">
    <text evidence="1">The sequence shown here is derived from an EMBL/GenBank/DDBJ whole genome shotgun (WGS) entry which is preliminary data.</text>
</comment>
<proteinExistence type="predicted"/>
<keyword evidence="2" id="KW-1185">Reference proteome</keyword>
<dbReference type="EMBL" id="JBBNAF010000007">
    <property type="protein sequence ID" value="KAK9128519.1"/>
    <property type="molecule type" value="Genomic_DNA"/>
</dbReference>
<evidence type="ECO:0000313" key="1">
    <source>
        <dbReference type="EMBL" id="KAK9128519.1"/>
    </source>
</evidence>
<sequence>MAKPLRRIDLDLKLQQTMVDMFLLWSVDVAYNKISGMLFTFGDLFSRIPTERKKKTNQSIENKSSTWLIITSLKNSTKLKLRKDAASREMQ</sequence>
<reference evidence="1 2" key="1">
    <citation type="submission" date="2024-01" db="EMBL/GenBank/DDBJ databases">
        <title>Genome assemblies of Stephania.</title>
        <authorList>
            <person name="Yang L."/>
        </authorList>
    </citation>
    <scope>NUCLEOTIDE SEQUENCE [LARGE SCALE GENOMIC DNA]</scope>
    <source>
        <strain evidence="1">YNDBR</strain>
        <tissue evidence="1">Leaf</tissue>
    </source>
</reference>
<accession>A0AAP0J6P7</accession>